<sequence length="136" mass="14879">MRLPLLGTLALCCAVSALAQNTVLETIPGTPSAAEAASTPVHSKGEELAAKQFGWLDANRDGYLSRDEVALFPRLRDAFDEADQDHDNRVSFDEIRGLAAQKRAERARAEATAPANASRYTEQTTPKVRPVPMKEW</sequence>
<evidence type="ECO:0000256" key="1">
    <source>
        <dbReference type="SAM" id="MobiDB-lite"/>
    </source>
</evidence>
<organism evidence="4 5">
    <name type="scientific">Xylophilus rhododendri</name>
    <dbReference type="NCBI Taxonomy" id="2697032"/>
    <lineage>
        <taxon>Bacteria</taxon>
        <taxon>Pseudomonadati</taxon>
        <taxon>Pseudomonadota</taxon>
        <taxon>Betaproteobacteria</taxon>
        <taxon>Burkholderiales</taxon>
        <taxon>Xylophilus</taxon>
    </lineage>
</organism>
<evidence type="ECO:0000313" key="4">
    <source>
        <dbReference type="EMBL" id="QHJ01450.1"/>
    </source>
</evidence>
<dbReference type="SUPFAM" id="SSF47473">
    <property type="entry name" value="EF-hand"/>
    <property type="match status" value="1"/>
</dbReference>
<keyword evidence="2" id="KW-0732">Signal</keyword>
<evidence type="ECO:0000313" key="5">
    <source>
        <dbReference type="Proteomes" id="UP000464787"/>
    </source>
</evidence>
<evidence type="ECO:0000259" key="3">
    <source>
        <dbReference type="PROSITE" id="PS50222"/>
    </source>
</evidence>
<dbReference type="KEGG" id="xyk:GT347_07540"/>
<keyword evidence="5" id="KW-1185">Reference proteome</keyword>
<accession>A0A857JEA3</accession>
<dbReference type="InterPro" id="IPR011992">
    <property type="entry name" value="EF-hand-dom_pair"/>
</dbReference>
<evidence type="ECO:0000256" key="2">
    <source>
        <dbReference type="SAM" id="SignalP"/>
    </source>
</evidence>
<dbReference type="InterPro" id="IPR002048">
    <property type="entry name" value="EF_hand_dom"/>
</dbReference>
<dbReference type="Proteomes" id="UP000464787">
    <property type="component" value="Chromosome"/>
</dbReference>
<dbReference type="SMART" id="SM00054">
    <property type="entry name" value="EFh"/>
    <property type="match status" value="1"/>
</dbReference>
<gene>
    <name evidence="4" type="ORF">GT347_07540</name>
</gene>
<feature type="compositionally biased region" description="Low complexity" evidence="1">
    <location>
        <begin position="110"/>
        <end position="119"/>
    </location>
</feature>
<protein>
    <submittedName>
        <fullName evidence="4">EF-hand domain-containing protein</fullName>
    </submittedName>
</protein>
<feature type="chain" id="PRO_5032624190" evidence="2">
    <location>
        <begin position="20"/>
        <end position="136"/>
    </location>
</feature>
<dbReference type="GO" id="GO:0005509">
    <property type="term" value="F:calcium ion binding"/>
    <property type="evidence" value="ECO:0007669"/>
    <property type="project" value="InterPro"/>
</dbReference>
<reference evidence="4 5" key="1">
    <citation type="submission" date="2020-01" db="EMBL/GenBank/DDBJ databases">
        <title>Genome sequencing of strain KACC 21265.</title>
        <authorList>
            <person name="Heo J."/>
            <person name="Kim S.-J."/>
            <person name="Kim J.-S."/>
            <person name="Hong S.-B."/>
            <person name="Kwon S.-W."/>
        </authorList>
    </citation>
    <scope>NUCLEOTIDE SEQUENCE [LARGE SCALE GENOMIC DNA]</scope>
    <source>
        <strain evidence="4 5">KACC 21265</strain>
    </source>
</reference>
<dbReference type="InterPro" id="IPR018247">
    <property type="entry name" value="EF_Hand_1_Ca_BS"/>
</dbReference>
<name>A0A857JEA3_9BURK</name>
<dbReference type="PROSITE" id="PS50222">
    <property type="entry name" value="EF_HAND_2"/>
    <property type="match status" value="1"/>
</dbReference>
<dbReference type="AlphaFoldDB" id="A0A857JEA3"/>
<dbReference type="PROSITE" id="PS00018">
    <property type="entry name" value="EF_HAND_1"/>
    <property type="match status" value="1"/>
</dbReference>
<feature type="region of interest" description="Disordered" evidence="1">
    <location>
        <begin position="103"/>
        <end position="136"/>
    </location>
</feature>
<feature type="signal peptide" evidence="2">
    <location>
        <begin position="1"/>
        <end position="19"/>
    </location>
</feature>
<dbReference type="Pfam" id="PF13202">
    <property type="entry name" value="EF-hand_5"/>
    <property type="match status" value="2"/>
</dbReference>
<dbReference type="EMBL" id="CP047650">
    <property type="protein sequence ID" value="QHJ01450.1"/>
    <property type="molecule type" value="Genomic_DNA"/>
</dbReference>
<proteinExistence type="predicted"/>
<feature type="domain" description="EF-hand" evidence="3">
    <location>
        <begin position="70"/>
        <end position="105"/>
    </location>
</feature>
<dbReference type="Gene3D" id="1.10.238.10">
    <property type="entry name" value="EF-hand"/>
    <property type="match status" value="1"/>
</dbReference>